<dbReference type="InterPro" id="IPR008758">
    <property type="entry name" value="Peptidase_S28"/>
</dbReference>
<sequence length="227" mass="25658">MTKGWLNSAGISELARKLVRFILSVTGYGRHFVYTAMVNYPTEANFMMPLPAYPVEKMCKIIDGFSPGATKLSRAFAAASLYYNYSQTEKCFKLEDETDAHGLHGWELAGMYRDGYANEDCVKQYGVMPRPHWITTEFGGTRIEQVLKRFGGNIIFSNGLQDPWSRGSVLKNISSSIVALVTEKGAHHADLRSATSKDPDWLVNQRKQEVEIIQKWISEYNLDMKQG</sequence>
<evidence type="ECO:0000313" key="6">
    <source>
        <dbReference type="EMBL" id="KAL2502509.1"/>
    </source>
</evidence>
<evidence type="ECO:0000256" key="4">
    <source>
        <dbReference type="ARBA" id="ARBA00022801"/>
    </source>
</evidence>
<comment type="similarity">
    <text evidence="1">Belongs to the peptidase S28 family.</text>
</comment>
<reference evidence="7" key="1">
    <citation type="submission" date="2024-07" db="EMBL/GenBank/DDBJ databases">
        <title>Two chromosome-level genome assemblies of Korean endemic species Abeliophyllum distichum and Forsythia ovata (Oleaceae).</title>
        <authorList>
            <person name="Jang H."/>
        </authorList>
    </citation>
    <scope>NUCLEOTIDE SEQUENCE [LARGE SCALE GENOMIC DNA]</scope>
</reference>
<keyword evidence="4" id="KW-0378">Hydrolase</keyword>
<dbReference type="GO" id="GO:0008233">
    <property type="term" value="F:peptidase activity"/>
    <property type="evidence" value="ECO:0007669"/>
    <property type="project" value="UniProtKB-KW"/>
</dbReference>
<keyword evidence="5" id="KW-0325">Glycoprotein</keyword>
<evidence type="ECO:0000256" key="1">
    <source>
        <dbReference type="ARBA" id="ARBA00011079"/>
    </source>
</evidence>
<evidence type="ECO:0000313" key="7">
    <source>
        <dbReference type="Proteomes" id="UP001604277"/>
    </source>
</evidence>
<dbReference type="Gene3D" id="1.20.120.980">
    <property type="entry name" value="Serine carboxypeptidase S28, SKS domain"/>
    <property type="match status" value="1"/>
</dbReference>
<evidence type="ECO:0000256" key="2">
    <source>
        <dbReference type="ARBA" id="ARBA00022670"/>
    </source>
</evidence>
<protein>
    <submittedName>
        <fullName evidence="6">Alpha/beta-hydrolase superfamily protein</fullName>
    </submittedName>
</protein>
<evidence type="ECO:0000256" key="3">
    <source>
        <dbReference type="ARBA" id="ARBA00022729"/>
    </source>
</evidence>
<dbReference type="PANTHER" id="PTHR11010">
    <property type="entry name" value="PROTEASE S28 PRO-X CARBOXYPEPTIDASE-RELATED"/>
    <property type="match status" value="1"/>
</dbReference>
<keyword evidence="2" id="KW-0645">Protease</keyword>
<dbReference type="PANTHER" id="PTHR11010:SF31">
    <property type="entry name" value="ALPHA_BETA-HYDROLASES SUPERFAMILY PROTEIN"/>
    <property type="match status" value="1"/>
</dbReference>
<dbReference type="Pfam" id="PF05577">
    <property type="entry name" value="Peptidase_S28"/>
    <property type="match status" value="1"/>
</dbReference>
<keyword evidence="3" id="KW-0732">Signal</keyword>
<dbReference type="InterPro" id="IPR042269">
    <property type="entry name" value="Ser_carbopepase_S28_SKS"/>
</dbReference>
<accession>A0ABD1SRT7</accession>
<proteinExistence type="inferred from homology"/>
<dbReference type="Gene3D" id="3.40.50.1820">
    <property type="entry name" value="alpha/beta hydrolase"/>
    <property type="match status" value="1"/>
</dbReference>
<dbReference type="AlphaFoldDB" id="A0ABD1SRT7"/>
<dbReference type="EMBL" id="JBFOLJ010000010">
    <property type="protein sequence ID" value="KAL2502509.1"/>
    <property type="molecule type" value="Genomic_DNA"/>
</dbReference>
<dbReference type="GO" id="GO:0006508">
    <property type="term" value="P:proteolysis"/>
    <property type="evidence" value="ECO:0007669"/>
    <property type="project" value="UniProtKB-KW"/>
</dbReference>
<name>A0ABD1SRT7_9LAMI</name>
<dbReference type="InterPro" id="IPR029058">
    <property type="entry name" value="AB_hydrolase_fold"/>
</dbReference>
<dbReference type="Proteomes" id="UP001604277">
    <property type="component" value="Unassembled WGS sequence"/>
</dbReference>
<comment type="caution">
    <text evidence="6">The sequence shown here is derived from an EMBL/GenBank/DDBJ whole genome shotgun (WGS) entry which is preliminary data.</text>
</comment>
<evidence type="ECO:0000256" key="5">
    <source>
        <dbReference type="ARBA" id="ARBA00023180"/>
    </source>
</evidence>
<gene>
    <name evidence="6" type="ORF">Fot_36357</name>
</gene>
<organism evidence="6 7">
    <name type="scientific">Forsythia ovata</name>
    <dbReference type="NCBI Taxonomy" id="205694"/>
    <lineage>
        <taxon>Eukaryota</taxon>
        <taxon>Viridiplantae</taxon>
        <taxon>Streptophyta</taxon>
        <taxon>Embryophyta</taxon>
        <taxon>Tracheophyta</taxon>
        <taxon>Spermatophyta</taxon>
        <taxon>Magnoliopsida</taxon>
        <taxon>eudicotyledons</taxon>
        <taxon>Gunneridae</taxon>
        <taxon>Pentapetalae</taxon>
        <taxon>asterids</taxon>
        <taxon>lamiids</taxon>
        <taxon>Lamiales</taxon>
        <taxon>Oleaceae</taxon>
        <taxon>Forsythieae</taxon>
        <taxon>Forsythia</taxon>
    </lineage>
</organism>
<keyword evidence="7" id="KW-1185">Reference proteome</keyword>